<reference evidence="1" key="1">
    <citation type="submission" date="2013-07" db="EMBL/GenBank/DDBJ databases">
        <title>The genome of Eucalyptus grandis.</title>
        <authorList>
            <person name="Schmutz J."/>
            <person name="Hayes R."/>
            <person name="Myburg A."/>
            <person name="Tuskan G."/>
            <person name="Grattapaglia D."/>
            <person name="Rokhsar D.S."/>
        </authorList>
    </citation>
    <scope>NUCLEOTIDE SEQUENCE</scope>
    <source>
        <tissue evidence="1">Leaf extractions</tissue>
    </source>
</reference>
<protein>
    <submittedName>
        <fullName evidence="1">Uncharacterized protein</fullName>
    </submittedName>
</protein>
<name>A0A059DCK1_EUCGR</name>
<gene>
    <name evidence="1" type="ORF">EUGRSUZ_A00528</name>
</gene>
<evidence type="ECO:0000313" key="1">
    <source>
        <dbReference type="EMBL" id="KCW88136.1"/>
    </source>
</evidence>
<organism evidence="1">
    <name type="scientific">Eucalyptus grandis</name>
    <name type="common">Flooded gum</name>
    <dbReference type="NCBI Taxonomy" id="71139"/>
    <lineage>
        <taxon>Eukaryota</taxon>
        <taxon>Viridiplantae</taxon>
        <taxon>Streptophyta</taxon>
        <taxon>Embryophyta</taxon>
        <taxon>Tracheophyta</taxon>
        <taxon>Spermatophyta</taxon>
        <taxon>Magnoliopsida</taxon>
        <taxon>eudicotyledons</taxon>
        <taxon>Gunneridae</taxon>
        <taxon>Pentapetalae</taxon>
        <taxon>rosids</taxon>
        <taxon>malvids</taxon>
        <taxon>Myrtales</taxon>
        <taxon>Myrtaceae</taxon>
        <taxon>Myrtoideae</taxon>
        <taxon>Eucalypteae</taxon>
        <taxon>Eucalyptus</taxon>
    </lineage>
</organism>
<dbReference type="EMBL" id="KK198753">
    <property type="protein sequence ID" value="KCW88136.1"/>
    <property type="molecule type" value="Genomic_DNA"/>
</dbReference>
<accession>A0A059DCK1</accession>
<dbReference type="InParanoid" id="A0A059DCK1"/>
<dbReference type="Gramene" id="KCW88136">
    <property type="protein sequence ID" value="KCW88136"/>
    <property type="gene ID" value="EUGRSUZ_A00528"/>
</dbReference>
<sequence>MVEASGSSSADGGGEVNLFAPLAYSVLDRLKSLDRLTQISSLMCIGDCDYRSRVARRSSRRRGSRIAIPWTRLSGALLITE</sequence>
<proteinExistence type="predicted"/>
<dbReference type="AlphaFoldDB" id="A0A059DCK1"/>